<comment type="function">
    <text evidence="1">Golgi membrane protein involved in vesicular trafficking and spindle migration.</text>
</comment>
<keyword evidence="8" id="KW-0333">Golgi apparatus</keyword>
<comment type="subcellular location">
    <subcellularLocation>
        <location evidence="2">Golgi apparatus membrane</location>
        <topology evidence="2">Multi-pass membrane protein</topology>
    </subcellularLocation>
</comment>
<dbReference type="PANTHER" id="PTHR47549:SF1">
    <property type="entry name" value="GOLGI APPARATUS MEMBRANE PROTEIN TVP38"/>
    <property type="match status" value="1"/>
</dbReference>
<protein>
    <recommendedName>
        <fullName evidence="4">Golgi apparatus membrane protein TVP38</fullName>
    </recommendedName>
    <alternativeName>
        <fullName evidence="5">Golgi apparatus membrane protein tvp38</fullName>
    </alternativeName>
</protein>
<evidence type="ECO:0000256" key="1">
    <source>
        <dbReference type="ARBA" id="ARBA00002978"/>
    </source>
</evidence>
<dbReference type="GeneID" id="4840276"/>
<dbReference type="InterPro" id="IPR051076">
    <property type="entry name" value="Golgi_membrane_TVP38/TMEM64"/>
</dbReference>
<dbReference type="FunCoup" id="A3LYJ1">
    <property type="interactions" value="121"/>
</dbReference>
<dbReference type="InParanoid" id="A3LYJ1"/>
<evidence type="ECO:0000256" key="3">
    <source>
        <dbReference type="ARBA" id="ARBA00008640"/>
    </source>
</evidence>
<dbReference type="Pfam" id="PF09335">
    <property type="entry name" value="VTT_dom"/>
    <property type="match status" value="1"/>
</dbReference>
<evidence type="ECO:0000256" key="9">
    <source>
        <dbReference type="ARBA" id="ARBA00023136"/>
    </source>
</evidence>
<keyword evidence="7 10" id="KW-1133">Transmembrane helix</keyword>
<dbReference type="GO" id="GO:0000022">
    <property type="term" value="P:mitotic spindle elongation"/>
    <property type="evidence" value="ECO:0007669"/>
    <property type="project" value="EnsemblFungi"/>
</dbReference>
<evidence type="ECO:0000256" key="10">
    <source>
        <dbReference type="SAM" id="Phobius"/>
    </source>
</evidence>
<dbReference type="PANTHER" id="PTHR47549">
    <property type="entry name" value="GOLGI APPARATUS MEMBRANE PROTEIN TVP38-RELATED"/>
    <property type="match status" value="1"/>
</dbReference>
<evidence type="ECO:0000313" key="13">
    <source>
        <dbReference type="Proteomes" id="UP000002258"/>
    </source>
</evidence>
<dbReference type="EMBL" id="CP000500">
    <property type="protein sequence ID" value="ABN67648.2"/>
    <property type="molecule type" value="Genomic_DNA"/>
</dbReference>
<evidence type="ECO:0000256" key="8">
    <source>
        <dbReference type="ARBA" id="ARBA00023034"/>
    </source>
</evidence>
<dbReference type="KEGG" id="pic:PICST_7312"/>
<feature type="non-terminal residue" evidence="12">
    <location>
        <position position="1"/>
    </location>
</feature>
<gene>
    <name evidence="12" type="ORF">PICST_7312</name>
</gene>
<dbReference type="HOGENOM" id="CLU_041954_1_0_1"/>
<dbReference type="GO" id="GO:0000139">
    <property type="term" value="C:Golgi membrane"/>
    <property type="evidence" value="ECO:0007669"/>
    <property type="project" value="UniProtKB-SubCell"/>
</dbReference>
<proteinExistence type="inferred from homology"/>
<dbReference type="RefSeq" id="XP_001385677.2">
    <property type="nucleotide sequence ID" value="XM_001385640.1"/>
</dbReference>
<feature type="transmembrane region" description="Helical" evidence="10">
    <location>
        <begin position="27"/>
        <end position="51"/>
    </location>
</feature>
<dbReference type="GO" id="GO:0016192">
    <property type="term" value="P:vesicle-mediated transport"/>
    <property type="evidence" value="ECO:0007669"/>
    <property type="project" value="EnsemblFungi"/>
</dbReference>
<dbReference type="OrthoDB" id="166803at2759"/>
<dbReference type="Proteomes" id="UP000002258">
    <property type="component" value="Chromosome 6"/>
</dbReference>
<dbReference type="AlphaFoldDB" id="A3LYJ1"/>
<evidence type="ECO:0000256" key="2">
    <source>
        <dbReference type="ARBA" id="ARBA00004653"/>
    </source>
</evidence>
<evidence type="ECO:0000256" key="5">
    <source>
        <dbReference type="ARBA" id="ARBA00020673"/>
    </source>
</evidence>
<dbReference type="STRING" id="322104.A3LYJ1"/>
<feature type="transmembrane region" description="Helical" evidence="10">
    <location>
        <begin position="63"/>
        <end position="83"/>
    </location>
</feature>
<evidence type="ECO:0000256" key="7">
    <source>
        <dbReference type="ARBA" id="ARBA00022989"/>
    </source>
</evidence>
<evidence type="ECO:0000259" key="11">
    <source>
        <dbReference type="Pfam" id="PF09335"/>
    </source>
</evidence>
<sequence length="264" mass="29718">VLIFHQYFIHLLYQLADTWHTFKYGQLLLFTLVFLVGFPPLIGFTALSTLTGMVYGFPRGWPLLASASISGSVVSFVVNRYWLHGYAVRLVNHNETFRAFAEILKEENSLFLLVLLRLCPLPYSLSNGALAAIPELSLVTYTLASLVTSPKLFIHLFVGHKLKNLSDDKSSTASKVVDVISIAITGLALAAASFIIYNRMQEKLQSYRNNSNNTFSNENYDRMIFGNFEDDLELASNDVELNSADFDADNFIIEDDDELLDDHQ</sequence>
<dbReference type="InterPro" id="IPR032816">
    <property type="entry name" value="VTT_dom"/>
</dbReference>
<comment type="similarity">
    <text evidence="3">Belongs to the TVP38/TMEM64 family.</text>
</comment>
<feature type="transmembrane region" description="Helical" evidence="10">
    <location>
        <begin position="138"/>
        <end position="159"/>
    </location>
</feature>
<feature type="transmembrane region" description="Helical" evidence="10">
    <location>
        <begin position="179"/>
        <end position="198"/>
    </location>
</feature>
<reference evidence="12 13" key="1">
    <citation type="journal article" date="2007" name="Nat. Biotechnol.">
        <title>Genome sequence of the lignocellulose-bioconverting and xylose-fermenting yeast Pichia stipitis.</title>
        <authorList>
            <person name="Jeffries T.W."/>
            <person name="Grigoriev I.V."/>
            <person name="Grimwood J."/>
            <person name="Laplaza J.M."/>
            <person name="Aerts A."/>
            <person name="Salamov A."/>
            <person name="Schmutz J."/>
            <person name="Lindquist E."/>
            <person name="Dehal P."/>
            <person name="Shapiro H."/>
            <person name="Jin Y.S."/>
            <person name="Passoth V."/>
            <person name="Richardson P.M."/>
        </authorList>
    </citation>
    <scope>NUCLEOTIDE SEQUENCE [LARGE SCALE GENOMIC DNA]</scope>
    <source>
        <strain evidence="13">ATCC 58785 / CBS 6054 / NBRC 10063 / NRRL Y-11545</strain>
    </source>
</reference>
<organism evidence="12 13">
    <name type="scientific">Scheffersomyces stipitis (strain ATCC 58785 / CBS 6054 / NBRC 10063 / NRRL Y-11545)</name>
    <name type="common">Yeast</name>
    <name type="synonym">Pichia stipitis</name>
    <dbReference type="NCBI Taxonomy" id="322104"/>
    <lineage>
        <taxon>Eukaryota</taxon>
        <taxon>Fungi</taxon>
        <taxon>Dikarya</taxon>
        <taxon>Ascomycota</taxon>
        <taxon>Saccharomycotina</taxon>
        <taxon>Pichiomycetes</taxon>
        <taxon>Debaryomycetaceae</taxon>
        <taxon>Scheffersomyces</taxon>
    </lineage>
</organism>
<feature type="non-terminal residue" evidence="12">
    <location>
        <position position="264"/>
    </location>
</feature>
<accession>A3LYJ1</accession>
<evidence type="ECO:0000256" key="6">
    <source>
        <dbReference type="ARBA" id="ARBA00022692"/>
    </source>
</evidence>
<keyword evidence="9 10" id="KW-0472">Membrane</keyword>
<evidence type="ECO:0000256" key="4">
    <source>
        <dbReference type="ARBA" id="ARBA00013533"/>
    </source>
</evidence>
<dbReference type="eggNOG" id="KOG3140">
    <property type="taxonomic scope" value="Eukaryota"/>
</dbReference>
<evidence type="ECO:0000313" key="12">
    <source>
        <dbReference type="EMBL" id="ABN67648.2"/>
    </source>
</evidence>
<feature type="domain" description="VTT" evidence="11">
    <location>
        <begin position="44"/>
        <end position="160"/>
    </location>
</feature>
<keyword evidence="13" id="KW-1185">Reference proteome</keyword>
<name>A3LYJ1_PICST</name>
<dbReference type="OMA" id="KWQALET"/>
<keyword evidence="6 10" id="KW-0812">Transmembrane</keyword>